<feature type="domain" description="Pherophorin" evidence="3">
    <location>
        <begin position="44"/>
        <end position="190"/>
    </location>
</feature>
<accession>A0A835SPA2</accession>
<evidence type="ECO:0000313" key="4">
    <source>
        <dbReference type="EMBL" id="KAG2423531.1"/>
    </source>
</evidence>
<feature type="region of interest" description="Disordered" evidence="1">
    <location>
        <begin position="200"/>
        <end position="235"/>
    </location>
</feature>
<evidence type="ECO:0000313" key="5">
    <source>
        <dbReference type="Proteomes" id="UP000650467"/>
    </source>
</evidence>
<dbReference type="Pfam" id="PF12499">
    <property type="entry name" value="DUF3707"/>
    <property type="match status" value="2"/>
</dbReference>
<comment type="caution">
    <text evidence="4">The sequence shown here is derived from an EMBL/GenBank/DDBJ whole genome shotgun (WGS) entry which is preliminary data.</text>
</comment>
<feature type="domain" description="Pherophorin" evidence="3">
    <location>
        <begin position="239"/>
        <end position="390"/>
    </location>
</feature>
<dbReference type="OrthoDB" id="526192at2759"/>
<dbReference type="Proteomes" id="UP000650467">
    <property type="component" value="Unassembled WGS sequence"/>
</dbReference>
<dbReference type="EMBL" id="JAEHOC010000078">
    <property type="protein sequence ID" value="KAG2423531.1"/>
    <property type="molecule type" value="Genomic_DNA"/>
</dbReference>
<reference evidence="4" key="1">
    <citation type="journal article" date="2020" name="bioRxiv">
        <title>Comparative genomics of Chlamydomonas.</title>
        <authorList>
            <person name="Craig R.J."/>
            <person name="Hasan A.R."/>
            <person name="Ness R.W."/>
            <person name="Keightley P.D."/>
        </authorList>
    </citation>
    <scope>NUCLEOTIDE SEQUENCE</scope>
    <source>
        <strain evidence="4">SAG 7.73</strain>
    </source>
</reference>
<dbReference type="AlphaFoldDB" id="A0A835SPA2"/>
<proteinExistence type="predicted"/>
<protein>
    <recommendedName>
        <fullName evidence="3">Pherophorin domain-containing protein</fullName>
    </recommendedName>
</protein>
<keyword evidence="5" id="KW-1185">Reference proteome</keyword>
<feature type="compositionally biased region" description="Pro residues" evidence="1">
    <location>
        <begin position="200"/>
        <end position="224"/>
    </location>
</feature>
<evidence type="ECO:0000256" key="2">
    <source>
        <dbReference type="SAM" id="SignalP"/>
    </source>
</evidence>
<organism evidence="4 5">
    <name type="scientific">Chlamydomonas incerta</name>
    <dbReference type="NCBI Taxonomy" id="51695"/>
    <lineage>
        <taxon>Eukaryota</taxon>
        <taxon>Viridiplantae</taxon>
        <taxon>Chlorophyta</taxon>
        <taxon>core chlorophytes</taxon>
        <taxon>Chlorophyceae</taxon>
        <taxon>CS clade</taxon>
        <taxon>Chlamydomonadales</taxon>
        <taxon>Chlamydomonadaceae</taxon>
        <taxon>Chlamydomonas</taxon>
    </lineage>
</organism>
<name>A0A835SPA2_CHLIN</name>
<dbReference type="PROSITE" id="PS51257">
    <property type="entry name" value="PROKAR_LIPOPROTEIN"/>
    <property type="match status" value="1"/>
</dbReference>
<keyword evidence="2" id="KW-0732">Signal</keyword>
<dbReference type="InterPro" id="IPR024616">
    <property type="entry name" value="Pherophorin"/>
</dbReference>
<feature type="signal peptide" evidence="2">
    <location>
        <begin position="1"/>
        <end position="27"/>
    </location>
</feature>
<gene>
    <name evidence="4" type="ORF">HXX76_015278</name>
</gene>
<feature type="chain" id="PRO_5032935974" description="Pherophorin domain-containing protein" evidence="2">
    <location>
        <begin position="28"/>
        <end position="397"/>
    </location>
</feature>
<evidence type="ECO:0000256" key="1">
    <source>
        <dbReference type="SAM" id="MobiDB-lite"/>
    </source>
</evidence>
<sequence>MARSNCMAQRCTFLVLALCACATGALARDLLQTTSQGPSWKNLFPPYGCDRNPNHSRFKIVPGYSVQADGSVCFTVQTQTCTGSATCCKVKTANKLEINVNPTCNRAILTATVNGRRTLAPTFDEYGTADQHALYKITGLNITTANADGSQICINFNPTGSCKNIESLCPEGDGSCTLAIVQTDPCNCCPVNPVGLFPPPPSPSPPSPPPPSPTPPPSPPPPDAPARRKPPPPSGPTPFPFCRCNRTKDIMPFRFADQAPTVKKIGPNNAYCFTLLTGPCAEPGSFCCQQDLRKIEFWASDNCRSSVRQTYLDSVPVSFSWSTSKQGTTFKLPNLGMKSSEVPAEGREVCIELVASSKCPTLQTFCHYHPRAPGCVYSVFSADTKQACCPSTSFPSA</sequence>
<evidence type="ECO:0000259" key="3">
    <source>
        <dbReference type="Pfam" id="PF12499"/>
    </source>
</evidence>